<name>X6NXY9_RETFI</name>
<dbReference type="AlphaFoldDB" id="X6NXY9"/>
<accession>X6NXY9</accession>
<dbReference type="SUPFAM" id="SSF50965">
    <property type="entry name" value="Galactose oxidase, central domain"/>
    <property type="match status" value="1"/>
</dbReference>
<evidence type="ECO:0000313" key="1">
    <source>
        <dbReference type="EMBL" id="ETO31180.1"/>
    </source>
</evidence>
<organism evidence="1 2">
    <name type="scientific">Reticulomyxa filosa</name>
    <dbReference type="NCBI Taxonomy" id="46433"/>
    <lineage>
        <taxon>Eukaryota</taxon>
        <taxon>Sar</taxon>
        <taxon>Rhizaria</taxon>
        <taxon>Retaria</taxon>
        <taxon>Foraminifera</taxon>
        <taxon>Monothalamids</taxon>
        <taxon>Reticulomyxidae</taxon>
        <taxon>Reticulomyxa</taxon>
    </lineage>
</organism>
<proteinExistence type="predicted"/>
<reference evidence="1 2" key="1">
    <citation type="journal article" date="2013" name="Curr. Biol.">
        <title>The Genome of the Foraminiferan Reticulomyxa filosa.</title>
        <authorList>
            <person name="Glockner G."/>
            <person name="Hulsmann N."/>
            <person name="Schleicher M."/>
            <person name="Noegel A.A."/>
            <person name="Eichinger L."/>
            <person name="Gallinger C."/>
            <person name="Pawlowski J."/>
            <person name="Sierra R."/>
            <person name="Euteneuer U."/>
            <person name="Pillet L."/>
            <person name="Moustafa A."/>
            <person name="Platzer M."/>
            <person name="Groth M."/>
            <person name="Szafranski K."/>
            <person name="Schliwa M."/>
        </authorList>
    </citation>
    <scope>NUCLEOTIDE SEQUENCE [LARGE SCALE GENOMIC DNA]</scope>
</reference>
<dbReference type="EMBL" id="ASPP01005095">
    <property type="protein sequence ID" value="ETO31180.1"/>
    <property type="molecule type" value="Genomic_DNA"/>
</dbReference>
<protein>
    <submittedName>
        <fullName evidence="1">Uncharacterized protein</fullName>
    </submittedName>
</protein>
<keyword evidence="2" id="KW-1185">Reference proteome</keyword>
<evidence type="ECO:0000313" key="2">
    <source>
        <dbReference type="Proteomes" id="UP000023152"/>
    </source>
</evidence>
<dbReference type="InterPro" id="IPR015915">
    <property type="entry name" value="Kelch-typ_b-propeller"/>
</dbReference>
<comment type="caution">
    <text evidence="1">The sequence shown here is derived from an EMBL/GenBank/DDBJ whole genome shotgun (WGS) entry which is preliminary data.</text>
</comment>
<dbReference type="InterPro" id="IPR011043">
    <property type="entry name" value="Gal_Oxase/kelch_b-propeller"/>
</dbReference>
<sequence length="280" mass="33591">IFQTLKDLTVPFIQAQCVLHKHEILICGDYDQNSCYSYHKIKNEYKFICDFPKDLILWGHCVVKLVDNNKDNNQINLLCFGGHSKYTLIMKYVSVWDNLSKENNQNEWITFKDNNNNIINIEKDFNSCHVVRAVLGGINNNLLFITYYPHYISVFNLNTYQFIKYYNLPIKDNQTISDHCLIRISYNEMLFFYYNSYILINYDEYNNKFYFNHIKIYDKLSKSRNYSYVYVDCVILVFGGCNDIYKFVIRNNEWVDVQNNFYKQLTYCVPLLSEDMIIYI</sequence>
<feature type="non-terminal residue" evidence="1">
    <location>
        <position position="1"/>
    </location>
</feature>
<dbReference type="Proteomes" id="UP000023152">
    <property type="component" value="Unassembled WGS sequence"/>
</dbReference>
<gene>
    <name evidence="1" type="ORF">RFI_05940</name>
</gene>
<dbReference type="Gene3D" id="2.120.10.80">
    <property type="entry name" value="Kelch-type beta propeller"/>
    <property type="match status" value="1"/>
</dbReference>